<keyword evidence="9" id="KW-0472">Membrane</keyword>
<dbReference type="GO" id="GO:0017056">
    <property type="term" value="F:structural constituent of nuclear pore"/>
    <property type="evidence" value="ECO:0007669"/>
    <property type="project" value="TreeGrafter"/>
</dbReference>
<evidence type="ECO:0000256" key="9">
    <source>
        <dbReference type="RuleBase" id="RU365073"/>
    </source>
</evidence>
<proteinExistence type="inferred from homology"/>
<dbReference type="GO" id="GO:0031080">
    <property type="term" value="C:nuclear pore outer ring"/>
    <property type="evidence" value="ECO:0007669"/>
    <property type="project" value="TreeGrafter"/>
</dbReference>
<comment type="function">
    <text evidence="9">Functions as a component of the nuclear pore complex (NPC).</text>
</comment>
<sequence>MASRFAVPDSSPPSTPDRSSNRSFDMFATNPSTTPAGPPPPSSAASFTPMGAPSASYLGSSIMRGVTGSKPLNTSNKSLGAGSSKNLFNQSQTRSAPLGRSIRARPTQPSRLSKQFLADDDQEDDIQEPPVASGKQWNRAGTFAMDYDDDEYDETYDESALPEPDLPVRRDVMDQSVDAHVASDAEDLWLNMQQDAGNADIMFGDDTDLLLNATPAANARVLKEAEDIYRMSTAQQSVARRREHKFAPLAKDLYTQMGYAQINESPELIVETDAQISLLYDNGVGVSDDADQLDDTLANVAGSVAGKWQAYADSLPKSDKEHPAVIGPGPNTTPFEKANFLANLALQLHHTRFTADGRLRPEPLTETLFRWQEHNHNFYPAQFDEIKRHNPSPACHSLFWQTVFISLLRGRVDKARTLLREAGWGHVRVGHRGDYAYTGQALSNVERAVADTCGMLEECPALENNWDIFSSEWTLFRHRARSLLERLRRFAEGRDASLADSTGSFADSSASRGRQSLAGMARKAESQVPWDIYENLNIIFEIVMGSRNAILAAAVDWCEATVGLFGWWDESKSDKPVPRSSSQSLLLPNLERSTDSYLERLARSFQTAEAVFPINTFDPIHVGMACIFEDNAKGLIGILRAWSLPIAAAVAEIASLAGWLPPHRRNALYGMEDLDMDDLDVLGMDPGSPDEVDGIKDNTLIIYAQELANFKELSSLKDDSGAPLDGWELAIRVLGRMDSPERSDEIVQMLIQELLQTLDVDSGATVHKVWRLLSDLGMLDYAQETAETYGDILARDSHRYGEAMWYYALAHKPAKVREVMNLLISYSLLQSTPYPPNSDLDDHLHRLLNNRNETLKDFATQDLEAAELLGKMLSGYASLRQFYELRDDESTFSEKARRQQATSALISVIASADDNIRGGLFDSTRDSIVSEDFLLALLGEASVFISGPDHAFHSTSSTAAIDLDQINVLLKAIEDLQSVGDRVYKAAEEFFQLVLQGAPGGLKGSTPADLLRKSGTGNFVLAGSDSLVSQLKKSISGGQMGRDANVRRGWDWRKESVRAGVTASEFLQRLRIGIAKDLARLWLEEADSMMWS</sequence>
<comment type="subcellular location">
    <subcellularLocation>
        <location evidence="1 9">Nucleus</location>
        <location evidence="1 9">Nuclear pore complex</location>
    </subcellularLocation>
</comment>
<keyword evidence="8 9" id="KW-0539">Nucleus</keyword>
<dbReference type="GO" id="GO:0006606">
    <property type="term" value="P:protein import into nucleus"/>
    <property type="evidence" value="ECO:0007669"/>
    <property type="project" value="TreeGrafter"/>
</dbReference>
<evidence type="ECO:0000256" key="8">
    <source>
        <dbReference type="ARBA" id="ARBA00023242"/>
    </source>
</evidence>
<evidence type="ECO:0000256" key="1">
    <source>
        <dbReference type="ARBA" id="ARBA00004567"/>
    </source>
</evidence>
<evidence type="ECO:0000256" key="4">
    <source>
        <dbReference type="ARBA" id="ARBA00022816"/>
    </source>
</evidence>
<dbReference type="GO" id="GO:0031965">
    <property type="term" value="C:nuclear membrane"/>
    <property type="evidence" value="ECO:0007669"/>
    <property type="project" value="UniProtKB-UniRule"/>
</dbReference>
<evidence type="ECO:0000256" key="7">
    <source>
        <dbReference type="ARBA" id="ARBA00023132"/>
    </source>
</evidence>
<keyword evidence="4 9" id="KW-0509">mRNA transport</keyword>
<dbReference type="EMBL" id="QVQW01000013">
    <property type="protein sequence ID" value="RKU46564.1"/>
    <property type="molecule type" value="Genomic_DNA"/>
</dbReference>
<dbReference type="Proteomes" id="UP000275385">
    <property type="component" value="Unassembled WGS sequence"/>
</dbReference>
<dbReference type="Pfam" id="PF07575">
    <property type="entry name" value="Nucleopor_Nup85"/>
    <property type="match status" value="1"/>
</dbReference>
<organism evidence="11 12">
    <name type="scientific">Coniochaeta pulveracea</name>
    <dbReference type="NCBI Taxonomy" id="177199"/>
    <lineage>
        <taxon>Eukaryota</taxon>
        <taxon>Fungi</taxon>
        <taxon>Dikarya</taxon>
        <taxon>Ascomycota</taxon>
        <taxon>Pezizomycotina</taxon>
        <taxon>Sordariomycetes</taxon>
        <taxon>Sordariomycetidae</taxon>
        <taxon>Coniochaetales</taxon>
        <taxon>Coniochaetaceae</taxon>
        <taxon>Coniochaeta</taxon>
    </lineage>
</organism>
<accession>A0A420YFK3</accession>
<evidence type="ECO:0000313" key="12">
    <source>
        <dbReference type="Proteomes" id="UP000275385"/>
    </source>
</evidence>
<dbReference type="InterPro" id="IPR011502">
    <property type="entry name" value="Nucleoporin_Nup85"/>
</dbReference>
<dbReference type="OrthoDB" id="5422384at2759"/>
<dbReference type="AlphaFoldDB" id="A0A420YFK3"/>
<comment type="similarity">
    <text evidence="2 9">Belongs to the nucleoporin Nup85 family.</text>
</comment>
<name>A0A420YFK3_9PEZI</name>
<feature type="compositionally biased region" description="Acidic residues" evidence="10">
    <location>
        <begin position="118"/>
        <end position="127"/>
    </location>
</feature>
<feature type="region of interest" description="Disordered" evidence="10">
    <location>
        <begin position="1"/>
        <end position="140"/>
    </location>
</feature>
<gene>
    <name evidence="11" type="ORF">DL546_003482</name>
</gene>
<dbReference type="GO" id="GO:0045893">
    <property type="term" value="P:positive regulation of DNA-templated transcription"/>
    <property type="evidence" value="ECO:0007669"/>
    <property type="project" value="TreeGrafter"/>
</dbReference>
<comment type="subunit">
    <text evidence="9">Component of the nuclear pore complex (NPC).</text>
</comment>
<keyword evidence="6 9" id="KW-0811">Translocation</keyword>
<evidence type="ECO:0000256" key="10">
    <source>
        <dbReference type="SAM" id="MobiDB-lite"/>
    </source>
</evidence>
<keyword evidence="12" id="KW-1185">Reference proteome</keyword>
<evidence type="ECO:0000256" key="6">
    <source>
        <dbReference type="ARBA" id="ARBA00023010"/>
    </source>
</evidence>
<keyword evidence="5 9" id="KW-0653">Protein transport</keyword>
<dbReference type="PANTHER" id="PTHR13373">
    <property type="entry name" value="FROUNT PROTEIN-RELATED"/>
    <property type="match status" value="1"/>
</dbReference>
<reference evidence="11 12" key="1">
    <citation type="submission" date="2018-08" db="EMBL/GenBank/DDBJ databases">
        <title>Draft genome of the lignicolous fungus Coniochaeta pulveracea.</title>
        <authorList>
            <person name="Borstlap C.J."/>
            <person name="De Witt R.N."/>
            <person name="Botha A."/>
            <person name="Volschenk H."/>
        </authorList>
    </citation>
    <scope>NUCLEOTIDE SEQUENCE [LARGE SCALE GENOMIC DNA]</scope>
    <source>
        <strain evidence="11 12">CAB683</strain>
    </source>
</reference>
<dbReference type="STRING" id="177199.A0A420YFK3"/>
<feature type="compositionally biased region" description="Polar residues" evidence="10">
    <location>
        <begin position="70"/>
        <end position="95"/>
    </location>
</feature>
<dbReference type="PANTHER" id="PTHR13373:SF21">
    <property type="entry name" value="NUCLEAR PORE COMPLEX PROTEIN NUP85"/>
    <property type="match status" value="1"/>
</dbReference>
<protein>
    <recommendedName>
        <fullName evidence="9">Nuclear pore complex protein Nup85</fullName>
    </recommendedName>
</protein>
<evidence type="ECO:0000256" key="5">
    <source>
        <dbReference type="ARBA" id="ARBA00022927"/>
    </source>
</evidence>
<dbReference type="GO" id="GO:0006406">
    <property type="term" value="P:mRNA export from nucleus"/>
    <property type="evidence" value="ECO:0007669"/>
    <property type="project" value="TreeGrafter"/>
</dbReference>
<comment type="caution">
    <text evidence="11">The sequence shown here is derived from an EMBL/GenBank/DDBJ whole genome shotgun (WGS) entry which is preliminary data.</text>
</comment>
<feature type="compositionally biased region" description="Low complexity" evidence="10">
    <location>
        <begin position="16"/>
        <end position="35"/>
    </location>
</feature>
<evidence type="ECO:0000256" key="3">
    <source>
        <dbReference type="ARBA" id="ARBA00022448"/>
    </source>
</evidence>
<keyword evidence="7 9" id="KW-0906">Nuclear pore complex</keyword>
<evidence type="ECO:0000313" key="11">
    <source>
        <dbReference type="EMBL" id="RKU46564.1"/>
    </source>
</evidence>
<keyword evidence="3 9" id="KW-0813">Transport</keyword>
<evidence type="ECO:0000256" key="2">
    <source>
        <dbReference type="ARBA" id="ARBA00005573"/>
    </source>
</evidence>